<comment type="subcellular location">
    <subcellularLocation>
        <location evidence="1">Membrane</location>
    </subcellularLocation>
</comment>
<dbReference type="InterPro" id="IPR005349">
    <property type="entry name" value="TMEM14"/>
</dbReference>
<dbReference type="OrthoDB" id="5620at2759"/>
<dbReference type="InterPro" id="IPR044890">
    <property type="entry name" value="TMEM14_sf"/>
</dbReference>
<evidence type="ECO:0000313" key="8">
    <source>
        <dbReference type="Proteomes" id="UP000095009"/>
    </source>
</evidence>
<sequence length="104" mass="10868">MEHPAFTLSALGAVGGIMGYVRKNSKPSLYGGLTVAAVYGTAGYLLKQNANYGIETAIAGSLLLLGAGIPRAIKTRKPVPFLLVGLGLASLGFYGKKYNEFFLA</sequence>
<dbReference type="STRING" id="857566.A0A1E3PPI7"/>
<name>A0A1E3PPI7_9ASCO</name>
<proteinExistence type="inferred from homology"/>
<evidence type="ECO:0000256" key="1">
    <source>
        <dbReference type="ARBA" id="ARBA00004370"/>
    </source>
</evidence>
<keyword evidence="8" id="KW-1185">Reference proteome</keyword>
<gene>
    <name evidence="7" type="ORF">NADFUDRAFT_81777</name>
</gene>
<evidence type="ECO:0000256" key="4">
    <source>
        <dbReference type="ARBA" id="ARBA00022989"/>
    </source>
</evidence>
<feature type="transmembrane region" description="Helical" evidence="6">
    <location>
        <begin position="53"/>
        <end position="73"/>
    </location>
</feature>
<organism evidence="7 8">
    <name type="scientific">Nadsonia fulvescens var. elongata DSM 6958</name>
    <dbReference type="NCBI Taxonomy" id="857566"/>
    <lineage>
        <taxon>Eukaryota</taxon>
        <taxon>Fungi</taxon>
        <taxon>Dikarya</taxon>
        <taxon>Ascomycota</taxon>
        <taxon>Saccharomycotina</taxon>
        <taxon>Dipodascomycetes</taxon>
        <taxon>Dipodascales</taxon>
        <taxon>Dipodascales incertae sedis</taxon>
        <taxon>Nadsonia</taxon>
    </lineage>
</organism>
<evidence type="ECO:0000313" key="7">
    <source>
        <dbReference type="EMBL" id="ODQ67220.1"/>
    </source>
</evidence>
<feature type="transmembrane region" description="Helical" evidence="6">
    <location>
        <begin position="29"/>
        <end position="46"/>
    </location>
</feature>
<dbReference type="Proteomes" id="UP000095009">
    <property type="component" value="Unassembled WGS sequence"/>
</dbReference>
<keyword evidence="4 6" id="KW-1133">Transmembrane helix</keyword>
<feature type="transmembrane region" description="Helical" evidence="6">
    <location>
        <begin position="79"/>
        <end position="95"/>
    </location>
</feature>
<protein>
    <submittedName>
        <fullName evidence="7">TMEM14-domain-containing protein</fullName>
    </submittedName>
</protein>
<evidence type="ECO:0000256" key="3">
    <source>
        <dbReference type="ARBA" id="ARBA00022692"/>
    </source>
</evidence>
<comment type="similarity">
    <text evidence="2">Belongs to the TMEM14 family.</text>
</comment>
<dbReference type="GO" id="GO:0016020">
    <property type="term" value="C:membrane"/>
    <property type="evidence" value="ECO:0007669"/>
    <property type="project" value="UniProtKB-SubCell"/>
</dbReference>
<evidence type="ECO:0000256" key="2">
    <source>
        <dbReference type="ARBA" id="ARBA00007590"/>
    </source>
</evidence>
<dbReference type="AlphaFoldDB" id="A0A1E3PPI7"/>
<evidence type="ECO:0000256" key="6">
    <source>
        <dbReference type="SAM" id="Phobius"/>
    </source>
</evidence>
<reference evidence="7 8" key="1">
    <citation type="journal article" date="2016" name="Proc. Natl. Acad. Sci. U.S.A.">
        <title>Comparative genomics of biotechnologically important yeasts.</title>
        <authorList>
            <person name="Riley R."/>
            <person name="Haridas S."/>
            <person name="Wolfe K.H."/>
            <person name="Lopes M.R."/>
            <person name="Hittinger C.T."/>
            <person name="Goeker M."/>
            <person name="Salamov A.A."/>
            <person name="Wisecaver J.H."/>
            <person name="Long T.M."/>
            <person name="Calvey C.H."/>
            <person name="Aerts A.L."/>
            <person name="Barry K.W."/>
            <person name="Choi C."/>
            <person name="Clum A."/>
            <person name="Coughlan A.Y."/>
            <person name="Deshpande S."/>
            <person name="Douglass A.P."/>
            <person name="Hanson S.J."/>
            <person name="Klenk H.-P."/>
            <person name="LaButti K.M."/>
            <person name="Lapidus A."/>
            <person name="Lindquist E.A."/>
            <person name="Lipzen A.M."/>
            <person name="Meier-Kolthoff J.P."/>
            <person name="Ohm R.A."/>
            <person name="Otillar R.P."/>
            <person name="Pangilinan J.L."/>
            <person name="Peng Y."/>
            <person name="Rokas A."/>
            <person name="Rosa C.A."/>
            <person name="Scheuner C."/>
            <person name="Sibirny A.A."/>
            <person name="Slot J.C."/>
            <person name="Stielow J.B."/>
            <person name="Sun H."/>
            <person name="Kurtzman C.P."/>
            <person name="Blackwell M."/>
            <person name="Grigoriev I.V."/>
            <person name="Jeffries T.W."/>
        </authorList>
    </citation>
    <scope>NUCLEOTIDE SEQUENCE [LARGE SCALE GENOMIC DNA]</scope>
    <source>
        <strain evidence="7 8">DSM 6958</strain>
    </source>
</reference>
<dbReference type="EMBL" id="KV454407">
    <property type="protein sequence ID" value="ODQ67220.1"/>
    <property type="molecule type" value="Genomic_DNA"/>
</dbReference>
<dbReference type="PANTHER" id="PTHR12668:SF53">
    <property type="entry name" value="TMEM14 PROTEIN HOMOLOG YJR085C"/>
    <property type="match status" value="1"/>
</dbReference>
<accession>A0A1E3PPI7</accession>
<keyword evidence="5 6" id="KW-0472">Membrane</keyword>
<evidence type="ECO:0000256" key="5">
    <source>
        <dbReference type="ARBA" id="ARBA00023136"/>
    </source>
</evidence>
<dbReference type="Gene3D" id="1.10.10.1740">
    <property type="entry name" value="Transmembrane protein 14-like"/>
    <property type="match status" value="1"/>
</dbReference>
<dbReference type="PANTHER" id="PTHR12668">
    <property type="entry name" value="TRANSMEMBRANE PROTEIN 14, 15"/>
    <property type="match status" value="1"/>
</dbReference>
<keyword evidence="3 6" id="KW-0812">Transmembrane</keyword>
<dbReference type="Pfam" id="PF03647">
    <property type="entry name" value="Tmemb_14"/>
    <property type="match status" value="1"/>
</dbReference>